<evidence type="ECO:0000259" key="1">
    <source>
        <dbReference type="Pfam" id="PF07978"/>
    </source>
</evidence>
<gene>
    <name evidence="2" type="ORF">ACFP2T_23235</name>
</gene>
<dbReference type="EMBL" id="JBHSPR010000018">
    <property type="protein sequence ID" value="MFC6019113.1"/>
    <property type="molecule type" value="Genomic_DNA"/>
</dbReference>
<name>A0ABW1KEB5_9ACTN</name>
<proteinExistence type="predicted"/>
<accession>A0ABW1KEB5</accession>
<feature type="domain" description="NIPSNAP" evidence="1">
    <location>
        <begin position="10"/>
        <end position="105"/>
    </location>
</feature>
<comment type="caution">
    <text evidence="2">The sequence shown here is derived from an EMBL/GenBank/DDBJ whole genome shotgun (WGS) entry which is preliminary data.</text>
</comment>
<dbReference type="InterPro" id="IPR011008">
    <property type="entry name" value="Dimeric_a/b-barrel"/>
</dbReference>
<dbReference type="InterPro" id="IPR012577">
    <property type="entry name" value="NIPSNAP"/>
</dbReference>
<dbReference type="Pfam" id="PF07978">
    <property type="entry name" value="NIPSNAP"/>
    <property type="match status" value="1"/>
</dbReference>
<organism evidence="2 3">
    <name type="scientific">Plantactinospora solaniradicis</name>
    <dbReference type="NCBI Taxonomy" id="1723736"/>
    <lineage>
        <taxon>Bacteria</taxon>
        <taxon>Bacillati</taxon>
        <taxon>Actinomycetota</taxon>
        <taxon>Actinomycetes</taxon>
        <taxon>Micromonosporales</taxon>
        <taxon>Micromonosporaceae</taxon>
        <taxon>Plantactinospora</taxon>
    </lineage>
</organism>
<dbReference type="Gene3D" id="3.30.70.100">
    <property type="match status" value="1"/>
</dbReference>
<dbReference type="SUPFAM" id="SSF54909">
    <property type="entry name" value="Dimeric alpha+beta barrel"/>
    <property type="match status" value="1"/>
</dbReference>
<dbReference type="Proteomes" id="UP001596203">
    <property type="component" value="Unassembled WGS sequence"/>
</dbReference>
<evidence type="ECO:0000313" key="2">
    <source>
        <dbReference type="EMBL" id="MFC6019113.1"/>
    </source>
</evidence>
<dbReference type="RefSeq" id="WP_377424911.1">
    <property type="nucleotide sequence ID" value="NZ_JBHSPR010000018.1"/>
</dbReference>
<sequence length="245" mass="28112">MNDGVRHPIVELRQYTLHDGRRDVLVELFDREFVEPQEAAGMAVVGQFHDLDDPNRFVWLRGFPDPDRRAEALHRFYGGPVWRQHRDRANATMIDSDDVLLLRPVHPDGGFPVPAAVRPPVGEHERPESVVLATLWHRTIPVDRSFVEHFHREVRPVLVETGGAPLACLQTEYAENTYPALPVRDGVHVFAWFARFTDPARLLDHQRRLAGSRRWREVVLPGLAAWSVSDTRQLRLAPTARSELR</sequence>
<reference evidence="3" key="1">
    <citation type="journal article" date="2019" name="Int. J. Syst. Evol. Microbiol.">
        <title>The Global Catalogue of Microorganisms (GCM) 10K type strain sequencing project: providing services to taxonomists for standard genome sequencing and annotation.</title>
        <authorList>
            <consortium name="The Broad Institute Genomics Platform"/>
            <consortium name="The Broad Institute Genome Sequencing Center for Infectious Disease"/>
            <person name="Wu L."/>
            <person name="Ma J."/>
        </authorList>
    </citation>
    <scope>NUCLEOTIDE SEQUENCE [LARGE SCALE GENOMIC DNA]</scope>
    <source>
        <strain evidence="3">ZS-35-S2</strain>
    </source>
</reference>
<keyword evidence="3" id="KW-1185">Reference proteome</keyword>
<evidence type="ECO:0000313" key="3">
    <source>
        <dbReference type="Proteomes" id="UP001596203"/>
    </source>
</evidence>
<protein>
    <submittedName>
        <fullName evidence="2">NIPSNAP family protein</fullName>
    </submittedName>
</protein>